<evidence type="ECO:0000256" key="1">
    <source>
        <dbReference type="ARBA" id="ARBA00001917"/>
    </source>
</evidence>
<evidence type="ECO:0000256" key="6">
    <source>
        <dbReference type="ARBA" id="ARBA00023002"/>
    </source>
</evidence>
<dbReference type="CDD" id="cd04730">
    <property type="entry name" value="NPD_like"/>
    <property type="match status" value="1"/>
</dbReference>
<protein>
    <recommendedName>
        <fullName evidence="8">Propionate 3-nitronate monooxygenase</fullName>
    </recommendedName>
</protein>
<keyword evidence="4" id="KW-0285">Flavoprotein</keyword>
<evidence type="ECO:0000313" key="10">
    <source>
        <dbReference type="EMBL" id="MFC7275308.1"/>
    </source>
</evidence>
<dbReference type="GO" id="GO:0004497">
    <property type="term" value="F:monooxygenase activity"/>
    <property type="evidence" value="ECO:0007669"/>
    <property type="project" value="UniProtKB-KW"/>
</dbReference>
<dbReference type="InterPro" id="IPR004136">
    <property type="entry name" value="NMO"/>
</dbReference>
<organism evidence="10 11">
    <name type="scientific">Paractinoplanes rhizophilus</name>
    <dbReference type="NCBI Taxonomy" id="1416877"/>
    <lineage>
        <taxon>Bacteria</taxon>
        <taxon>Bacillati</taxon>
        <taxon>Actinomycetota</taxon>
        <taxon>Actinomycetes</taxon>
        <taxon>Micromonosporales</taxon>
        <taxon>Micromonosporaceae</taxon>
        <taxon>Paractinoplanes</taxon>
    </lineage>
</organism>
<keyword evidence="7 10" id="KW-0503">Monooxygenase</keyword>
<dbReference type="PANTHER" id="PTHR42747">
    <property type="entry name" value="NITRONATE MONOOXYGENASE-RELATED"/>
    <property type="match status" value="1"/>
</dbReference>
<comment type="similarity">
    <text evidence="2">Belongs to the nitronate monooxygenase family. NMO class I subfamily.</text>
</comment>
<comment type="cofactor">
    <cofactor evidence="1">
        <name>FMN</name>
        <dbReference type="ChEBI" id="CHEBI:58210"/>
    </cofactor>
</comment>
<evidence type="ECO:0000256" key="8">
    <source>
        <dbReference type="ARBA" id="ARBA00031155"/>
    </source>
</evidence>
<dbReference type="PANTHER" id="PTHR42747:SF3">
    <property type="entry name" value="NITRONATE MONOOXYGENASE-RELATED"/>
    <property type="match status" value="1"/>
</dbReference>
<evidence type="ECO:0000256" key="2">
    <source>
        <dbReference type="ARBA" id="ARBA00009881"/>
    </source>
</evidence>
<dbReference type="SUPFAM" id="SSF51412">
    <property type="entry name" value="Inosine monophosphate dehydrogenase (IMPDH)"/>
    <property type="match status" value="1"/>
</dbReference>
<dbReference type="Pfam" id="PF03060">
    <property type="entry name" value="NMO"/>
    <property type="match status" value="1"/>
</dbReference>
<sequence length="336" mass="34331">MRDLLSPVIVAPMAGGPTGTELVRAAAEMGTLGFLAAGYKTPAAVEDELRAVRGVPHGLNIFVPTPAPADLEPLERYRLLLRDEADRYQVDLPPLRVGDDDEFAAKVELAIAYGTPLVSFTFGVPEPAVTRALRAAGSRVLITVTSAGEARRALASAPDALIAQAGAAGGHASTTSPAGYRGGSVAAEVLAAVRAVTDIPVIAAGGVASAADVRALLGAGAAAVQCGTYFLLADEAGTRPAQRAAMLSGDYRETVVTRAFTGQPARALRNRFTDAYSAVAPIGYPAVHHLTAPIRAAAAKRGDPSALNLWAGTGFAAARARPVADLIAGLVADLPD</sequence>
<evidence type="ECO:0000256" key="4">
    <source>
        <dbReference type="ARBA" id="ARBA00022630"/>
    </source>
</evidence>
<keyword evidence="11" id="KW-1185">Reference proteome</keyword>
<evidence type="ECO:0000256" key="5">
    <source>
        <dbReference type="ARBA" id="ARBA00022643"/>
    </source>
</evidence>
<evidence type="ECO:0000313" key="11">
    <source>
        <dbReference type="Proteomes" id="UP001596548"/>
    </source>
</evidence>
<dbReference type="Proteomes" id="UP001596548">
    <property type="component" value="Unassembled WGS sequence"/>
</dbReference>
<keyword evidence="3" id="KW-0216">Detoxification</keyword>
<proteinExistence type="inferred from homology"/>
<dbReference type="PROSITE" id="PS00912">
    <property type="entry name" value="DHODEHASE_2"/>
    <property type="match status" value="1"/>
</dbReference>
<evidence type="ECO:0000256" key="7">
    <source>
        <dbReference type="ARBA" id="ARBA00023033"/>
    </source>
</evidence>
<dbReference type="InterPro" id="IPR013785">
    <property type="entry name" value="Aldolase_TIM"/>
</dbReference>
<dbReference type="RefSeq" id="WP_378968268.1">
    <property type="nucleotide sequence ID" value="NZ_JBHTBJ010000009.1"/>
</dbReference>
<comment type="caution">
    <text evidence="10">The sequence shown here is derived from an EMBL/GenBank/DDBJ whole genome shotgun (WGS) entry which is preliminary data.</text>
</comment>
<dbReference type="EMBL" id="JBHTBJ010000009">
    <property type="protein sequence ID" value="MFC7275308.1"/>
    <property type="molecule type" value="Genomic_DNA"/>
</dbReference>
<evidence type="ECO:0000256" key="3">
    <source>
        <dbReference type="ARBA" id="ARBA00022575"/>
    </source>
</evidence>
<gene>
    <name evidence="10" type="ORF">ACFQS1_15075</name>
</gene>
<keyword evidence="6" id="KW-0560">Oxidoreductase</keyword>
<name>A0ABW2HT98_9ACTN</name>
<reference evidence="11" key="1">
    <citation type="journal article" date="2019" name="Int. J. Syst. Evol. Microbiol.">
        <title>The Global Catalogue of Microorganisms (GCM) 10K type strain sequencing project: providing services to taxonomists for standard genome sequencing and annotation.</title>
        <authorList>
            <consortium name="The Broad Institute Genomics Platform"/>
            <consortium name="The Broad Institute Genome Sequencing Center for Infectious Disease"/>
            <person name="Wu L."/>
            <person name="Ma J."/>
        </authorList>
    </citation>
    <scope>NUCLEOTIDE SEQUENCE [LARGE SCALE GENOMIC DNA]</scope>
    <source>
        <strain evidence="11">XZYJT-10</strain>
    </source>
</reference>
<keyword evidence="5" id="KW-0288">FMN</keyword>
<evidence type="ECO:0000256" key="9">
    <source>
        <dbReference type="ARBA" id="ARBA00049401"/>
    </source>
</evidence>
<dbReference type="Gene3D" id="3.20.20.70">
    <property type="entry name" value="Aldolase class I"/>
    <property type="match status" value="1"/>
</dbReference>
<comment type="catalytic activity">
    <reaction evidence="9">
        <text>3 propionate 3-nitronate + 3 O2 + H2O = 3 3-oxopropanoate + 2 nitrate + nitrite + H2O2 + 3 H(+)</text>
        <dbReference type="Rhea" id="RHEA:57332"/>
        <dbReference type="ChEBI" id="CHEBI:15377"/>
        <dbReference type="ChEBI" id="CHEBI:15378"/>
        <dbReference type="ChEBI" id="CHEBI:15379"/>
        <dbReference type="ChEBI" id="CHEBI:16240"/>
        <dbReference type="ChEBI" id="CHEBI:16301"/>
        <dbReference type="ChEBI" id="CHEBI:17632"/>
        <dbReference type="ChEBI" id="CHEBI:33190"/>
        <dbReference type="ChEBI" id="CHEBI:136067"/>
    </reaction>
</comment>
<dbReference type="InterPro" id="IPR001295">
    <property type="entry name" value="Dihydroorotate_DH_CS"/>
</dbReference>
<accession>A0ABW2HT98</accession>